<feature type="domain" description="NADH:flavin oxidoreductase/NADH oxidase N-terminal" evidence="1">
    <location>
        <begin position="10"/>
        <end position="209"/>
    </location>
</feature>
<dbReference type="EMBL" id="WHUW01000005">
    <property type="protein sequence ID" value="KAF8446358.1"/>
    <property type="molecule type" value="Genomic_DNA"/>
</dbReference>
<dbReference type="AlphaFoldDB" id="A0AAD4C2I8"/>
<reference evidence="2" key="2">
    <citation type="journal article" date="2020" name="Nat. Commun.">
        <title>Large-scale genome sequencing of mycorrhizal fungi provides insights into the early evolution of symbiotic traits.</title>
        <authorList>
            <person name="Miyauchi S."/>
            <person name="Kiss E."/>
            <person name="Kuo A."/>
            <person name="Drula E."/>
            <person name="Kohler A."/>
            <person name="Sanchez-Garcia M."/>
            <person name="Morin E."/>
            <person name="Andreopoulos B."/>
            <person name="Barry K.W."/>
            <person name="Bonito G."/>
            <person name="Buee M."/>
            <person name="Carver A."/>
            <person name="Chen C."/>
            <person name="Cichocki N."/>
            <person name="Clum A."/>
            <person name="Culley D."/>
            <person name="Crous P.W."/>
            <person name="Fauchery L."/>
            <person name="Girlanda M."/>
            <person name="Hayes R.D."/>
            <person name="Keri Z."/>
            <person name="LaButti K."/>
            <person name="Lipzen A."/>
            <person name="Lombard V."/>
            <person name="Magnuson J."/>
            <person name="Maillard F."/>
            <person name="Murat C."/>
            <person name="Nolan M."/>
            <person name="Ohm R.A."/>
            <person name="Pangilinan J."/>
            <person name="Pereira M.F."/>
            <person name="Perotto S."/>
            <person name="Peter M."/>
            <person name="Pfister S."/>
            <person name="Riley R."/>
            <person name="Sitrit Y."/>
            <person name="Stielow J.B."/>
            <person name="Szollosi G."/>
            <person name="Zifcakova L."/>
            <person name="Stursova M."/>
            <person name="Spatafora J.W."/>
            <person name="Tedersoo L."/>
            <person name="Vaario L.M."/>
            <person name="Yamada A."/>
            <person name="Yan M."/>
            <person name="Wang P."/>
            <person name="Xu J."/>
            <person name="Bruns T."/>
            <person name="Baldrian P."/>
            <person name="Vilgalys R."/>
            <person name="Dunand C."/>
            <person name="Henrissat B."/>
            <person name="Grigoriev I.V."/>
            <person name="Hibbett D."/>
            <person name="Nagy L.G."/>
            <person name="Martin F.M."/>
        </authorList>
    </citation>
    <scope>NUCLEOTIDE SEQUENCE</scope>
    <source>
        <strain evidence="2">BED1</strain>
    </source>
</reference>
<dbReference type="InterPro" id="IPR045247">
    <property type="entry name" value="Oye-like"/>
</dbReference>
<sequence length="357" mass="39130">MTSSQQTPALFKPIKVGRLALQHRVVLAPLTRFRVHASHVPGPQQASYYSQRGSEPGTLLIAEATLNSHDAGGYSHVPGIYTDEQIKAWKKVTDAVHAKGSYIFLQLWSLGRVADVDFLENQDPPSPYVSASSVTLTGQPRPPCPLTEAEIQDYIAVYATAASNAVHSAGFDGVEIHGANGYLPDQFLQTASNTRTDKWGGDEKGRTRLTRVLRWSACLSCLMTVFPDMGMPNPRPTPKLAYLHVIEPRVAGPSDTDTALNPDENNDFLRDIWNGGEGGEERAFIAAGGHTREKALRTAEDKGVLVAFGRLYVSNPDLPVRLRKNIPLTPSDRSKYYLRGNLTPFGYNDWPFADGSV</sequence>
<dbReference type="CDD" id="cd02933">
    <property type="entry name" value="OYE_like_FMN"/>
    <property type="match status" value="1"/>
</dbReference>
<organism evidence="2 3">
    <name type="scientific">Boletus edulis BED1</name>
    <dbReference type="NCBI Taxonomy" id="1328754"/>
    <lineage>
        <taxon>Eukaryota</taxon>
        <taxon>Fungi</taxon>
        <taxon>Dikarya</taxon>
        <taxon>Basidiomycota</taxon>
        <taxon>Agaricomycotina</taxon>
        <taxon>Agaricomycetes</taxon>
        <taxon>Agaricomycetidae</taxon>
        <taxon>Boletales</taxon>
        <taxon>Boletineae</taxon>
        <taxon>Boletaceae</taxon>
        <taxon>Boletoideae</taxon>
        <taxon>Boletus</taxon>
    </lineage>
</organism>
<protein>
    <recommendedName>
        <fullName evidence="1">NADH:flavin oxidoreductase/NADH oxidase N-terminal domain-containing protein</fullName>
    </recommendedName>
</protein>
<dbReference type="InterPro" id="IPR001155">
    <property type="entry name" value="OxRdtase_FMN_N"/>
</dbReference>
<dbReference type="Proteomes" id="UP001194468">
    <property type="component" value="Unassembled WGS sequence"/>
</dbReference>
<name>A0AAD4C2I8_BOLED</name>
<dbReference type="Pfam" id="PF00724">
    <property type="entry name" value="Oxidored_FMN"/>
    <property type="match status" value="2"/>
</dbReference>
<keyword evidence="3" id="KW-1185">Reference proteome</keyword>
<proteinExistence type="predicted"/>
<dbReference type="InterPro" id="IPR013785">
    <property type="entry name" value="Aldolase_TIM"/>
</dbReference>
<reference evidence="2" key="1">
    <citation type="submission" date="2019-10" db="EMBL/GenBank/DDBJ databases">
        <authorList>
            <consortium name="DOE Joint Genome Institute"/>
            <person name="Kuo A."/>
            <person name="Miyauchi S."/>
            <person name="Kiss E."/>
            <person name="Drula E."/>
            <person name="Kohler A."/>
            <person name="Sanchez-Garcia M."/>
            <person name="Andreopoulos B."/>
            <person name="Barry K.W."/>
            <person name="Bonito G."/>
            <person name="Buee M."/>
            <person name="Carver A."/>
            <person name="Chen C."/>
            <person name="Cichocki N."/>
            <person name="Clum A."/>
            <person name="Culley D."/>
            <person name="Crous P.W."/>
            <person name="Fauchery L."/>
            <person name="Girlanda M."/>
            <person name="Hayes R."/>
            <person name="Keri Z."/>
            <person name="LaButti K."/>
            <person name="Lipzen A."/>
            <person name="Lombard V."/>
            <person name="Magnuson J."/>
            <person name="Maillard F."/>
            <person name="Morin E."/>
            <person name="Murat C."/>
            <person name="Nolan M."/>
            <person name="Ohm R."/>
            <person name="Pangilinan J."/>
            <person name="Pereira M."/>
            <person name="Perotto S."/>
            <person name="Peter M."/>
            <person name="Riley R."/>
            <person name="Sitrit Y."/>
            <person name="Stielow B."/>
            <person name="Szollosi G."/>
            <person name="Zifcakova L."/>
            <person name="Stursova M."/>
            <person name="Spatafora J.W."/>
            <person name="Tedersoo L."/>
            <person name="Vaario L.-M."/>
            <person name="Yamada A."/>
            <person name="Yan M."/>
            <person name="Wang P."/>
            <person name="Xu J."/>
            <person name="Bruns T."/>
            <person name="Baldrian P."/>
            <person name="Vilgalys R."/>
            <person name="Henrissat B."/>
            <person name="Grigoriev I.V."/>
            <person name="Hibbett D."/>
            <person name="Nagy L.G."/>
            <person name="Martin F.M."/>
        </authorList>
    </citation>
    <scope>NUCLEOTIDE SEQUENCE</scope>
    <source>
        <strain evidence="2">BED1</strain>
    </source>
</reference>
<evidence type="ECO:0000313" key="2">
    <source>
        <dbReference type="EMBL" id="KAF8446358.1"/>
    </source>
</evidence>
<dbReference type="PANTHER" id="PTHR22893">
    <property type="entry name" value="NADH OXIDOREDUCTASE-RELATED"/>
    <property type="match status" value="1"/>
</dbReference>
<comment type="caution">
    <text evidence="2">The sequence shown here is derived from an EMBL/GenBank/DDBJ whole genome shotgun (WGS) entry which is preliminary data.</text>
</comment>
<gene>
    <name evidence="2" type="ORF">L210DRAFT_3392458</name>
</gene>
<dbReference type="PANTHER" id="PTHR22893:SF91">
    <property type="entry name" value="NADPH DEHYDROGENASE 2-RELATED"/>
    <property type="match status" value="1"/>
</dbReference>
<accession>A0AAD4C2I8</accession>
<evidence type="ECO:0000259" key="1">
    <source>
        <dbReference type="Pfam" id="PF00724"/>
    </source>
</evidence>
<dbReference type="GO" id="GO:0016491">
    <property type="term" value="F:oxidoreductase activity"/>
    <property type="evidence" value="ECO:0007669"/>
    <property type="project" value="InterPro"/>
</dbReference>
<dbReference type="Gene3D" id="3.20.20.70">
    <property type="entry name" value="Aldolase class I"/>
    <property type="match status" value="1"/>
</dbReference>
<dbReference type="GO" id="GO:0010181">
    <property type="term" value="F:FMN binding"/>
    <property type="evidence" value="ECO:0007669"/>
    <property type="project" value="InterPro"/>
</dbReference>
<dbReference type="SUPFAM" id="SSF51395">
    <property type="entry name" value="FMN-linked oxidoreductases"/>
    <property type="match status" value="1"/>
</dbReference>
<evidence type="ECO:0000313" key="3">
    <source>
        <dbReference type="Proteomes" id="UP001194468"/>
    </source>
</evidence>
<feature type="domain" description="NADH:flavin oxidoreductase/NADH oxidase N-terminal" evidence="1">
    <location>
        <begin position="239"/>
        <end position="328"/>
    </location>
</feature>